<protein>
    <recommendedName>
        <fullName evidence="3">WD40 repeat protein</fullName>
    </recommendedName>
</protein>
<sequence>MHLVILIAVIVLIALLFANLRPRRDAAASLGTSSLADGSGAHPVAFISRGKLFHQAPGQPLREIQSPYVQGVMDRMERSRQLHGWKQGTSFGTSFARRDPNEASPQMGIQATSAQFMPGDRILYFLKDDRFGGLFEQNLSDGTERRLLHKQNLSFEDLRVSGDGSRMLCTQRAANGTANICVMDPDGSGIREITGGDTTDTAPAWIPGKPDQFVFQSAGLARNAQGYVMALGPSSIQLGDMTKDTLTAVREDPQQDFLQPRVGVDGSLYFISRPYEVPRYGTSNMLLDMLLFPFRLLRAVFHYLNFFSLMYTRKPLTTASGPAMNADLKEILLKGKRIDAEEALRKGALVNGVPSLVPASWRLVCRRQSGEEHVIATHVSSFDIAPDGTVLFSNGNGVFAVRSDHAPQVLLRDHLIEEVVAQSASVAGV</sequence>
<dbReference type="AlphaFoldDB" id="A0A4R7PEP8"/>
<organism evidence="1 2">
    <name type="scientific">Panacagrimonas perspica</name>
    <dbReference type="NCBI Taxonomy" id="381431"/>
    <lineage>
        <taxon>Bacteria</taxon>
        <taxon>Pseudomonadati</taxon>
        <taxon>Pseudomonadota</taxon>
        <taxon>Gammaproteobacteria</taxon>
        <taxon>Nevskiales</taxon>
        <taxon>Nevskiaceae</taxon>
        <taxon>Panacagrimonas</taxon>
    </lineage>
</organism>
<keyword evidence="2" id="KW-1185">Reference proteome</keyword>
<name>A0A4R7PEP8_9GAMM</name>
<dbReference type="Gene3D" id="2.120.10.30">
    <property type="entry name" value="TolB, C-terminal domain"/>
    <property type="match status" value="1"/>
</dbReference>
<evidence type="ECO:0000313" key="2">
    <source>
        <dbReference type="Proteomes" id="UP000295341"/>
    </source>
</evidence>
<gene>
    <name evidence="1" type="ORF">DFR24_1527</name>
</gene>
<proteinExistence type="predicted"/>
<dbReference type="Proteomes" id="UP000295341">
    <property type="component" value="Unassembled WGS sequence"/>
</dbReference>
<accession>A0A4R7PEP8</accession>
<dbReference type="EMBL" id="SOBT01000008">
    <property type="protein sequence ID" value="TDU32139.1"/>
    <property type="molecule type" value="Genomic_DNA"/>
</dbReference>
<comment type="caution">
    <text evidence="1">The sequence shown here is derived from an EMBL/GenBank/DDBJ whole genome shotgun (WGS) entry which is preliminary data.</text>
</comment>
<dbReference type="InterPro" id="IPR011042">
    <property type="entry name" value="6-blade_b-propeller_TolB-like"/>
</dbReference>
<dbReference type="SUPFAM" id="SSF82171">
    <property type="entry name" value="DPP6 N-terminal domain-like"/>
    <property type="match status" value="1"/>
</dbReference>
<dbReference type="RefSeq" id="WP_133880664.1">
    <property type="nucleotide sequence ID" value="NZ_MWIN01000030.1"/>
</dbReference>
<reference evidence="1 2" key="1">
    <citation type="submission" date="2019-03" db="EMBL/GenBank/DDBJ databases">
        <title>Genomic Encyclopedia of Type Strains, Phase IV (KMG-IV): sequencing the most valuable type-strain genomes for metagenomic binning, comparative biology and taxonomic classification.</title>
        <authorList>
            <person name="Goeker M."/>
        </authorList>
    </citation>
    <scope>NUCLEOTIDE SEQUENCE [LARGE SCALE GENOMIC DNA]</scope>
    <source>
        <strain evidence="1 2">DSM 26377</strain>
    </source>
</reference>
<evidence type="ECO:0008006" key="3">
    <source>
        <dbReference type="Google" id="ProtNLM"/>
    </source>
</evidence>
<dbReference type="OrthoDB" id="6702415at2"/>
<evidence type="ECO:0000313" key="1">
    <source>
        <dbReference type="EMBL" id="TDU32139.1"/>
    </source>
</evidence>